<gene>
    <name evidence="1" type="ORF">KC19_4G138300</name>
</gene>
<keyword evidence="2" id="KW-1185">Reference proteome</keyword>
<sequence length="100" mass="11125">MHVSFSGLLAGFNARQVWCRCSGEVIHGRQRRASSASCCSAGRSTVASKAWVHGEGRLSAIREDGVFNDSLSIGQHQNRRLQGCRQVFLKNHLVDKVEKW</sequence>
<evidence type="ECO:0000313" key="2">
    <source>
        <dbReference type="Proteomes" id="UP000822688"/>
    </source>
</evidence>
<comment type="caution">
    <text evidence="1">The sequence shown here is derived from an EMBL/GenBank/DDBJ whole genome shotgun (WGS) entry which is preliminary data.</text>
</comment>
<dbReference type="Proteomes" id="UP000822688">
    <property type="component" value="Chromosome 4"/>
</dbReference>
<evidence type="ECO:0000313" key="1">
    <source>
        <dbReference type="EMBL" id="KAG0579962.1"/>
    </source>
</evidence>
<reference evidence="1" key="1">
    <citation type="submission" date="2020-06" db="EMBL/GenBank/DDBJ databases">
        <title>WGS assembly of Ceratodon purpureus strain R40.</title>
        <authorList>
            <person name="Carey S.B."/>
            <person name="Jenkins J."/>
            <person name="Shu S."/>
            <person name="Lovell J.T."/>
            <person name="Sreedasyam A."/>
            <person name="Maumus F."/>
            <person name="Tiley G.P."/>
            <person name="Fernandez-Pozo N."/>
            <person name="Barry K."/>
            <person name="Chen C."/>
            <person name="Wang M."/>
            <person name="Lipzen A."/>
            <person name="Daum C."/>
            <person name="Saski C.A."/>
            <person name="Payton A.C."/>
            <person name="Mcbreen J.C."/>
            <person name="Conrad R.E."/>
            <person name="Kollar L.M."/>
            <person name="Olsson S."/>
            <person name="Huttunen S."/>
            <person name="Landis J.B."/>
            <person name="Wickett N.J."/>
            <person name="Johnson M.G."/>
            <person name="Rensing S.A."/>
            <person name="Grimwood J."/>
            <person name="Schmutz J."/>
            <person name="Mcdaniel S.F."/>
        </authorList>
    </citation>
    <scope>NUCLEOTIDE SEQUENCE</scope>
    <source>
        <strain evidence="1">R40</strain>
    </source>
</reference>
<name>A0A8T0I9B1_CERPU</name>
<dbReference type="AlphaFoldDB" id="A0A8T0I9B1"/>
<accession>A0A8T0I9B1</accession>
<proteinExistence type="predicted"/>
<dbReference type="EMBL" id="CM026424">
    <property type="protein sequence ID" value="KAG0579962.1"/>
    <property type="molecule type" value="Genomic_DNA"/>
</dbReference>
<protein>
    <submittedName>
        <fullName evidence="1">Uncharacterized protein</fullName>
    </submittedName>
</protein>
<organism evidence="1 2">
    <name type="scientific">Ceratodon purpureus</name>
    <name type="common">Fire moss</name>
    <name type="synonym">Dicranum purpureum</name>
    <dbReference type="NCBI Taxonomy" id="3225"/>
    <lineage>
        <taxon>Eukaryota</taxon>
        <taxon>Viridiplantae</taxon>
        <taxon>Streptophyta</taxon>
        <taxon>Embryophyta</taxon>
        <taxon>Bryophyta</taxon>
        <taxon>Bryophytina</taxon>
        <taxon>Bryopsida</taxon>
        <taxon>Dicranidae</taxon>
        <taxon>Pseudoditrichales</taxon>
        <taxon>Ditrichaceae</taxon>
        <taxon>Ceratodon</taxon>
    </lineage>
</organism>